<organism evidence="2">
    <name type="scientific">marine metagenome</name>
    <dbReference type="NCBI Taxonomy" id="408172"/>
    <lineage>
        <taxon>unclassified sequences</taxon>
        <taxon>metagenomes</taxon>
        <taxon>ecological metagenomes</taxon>
    </lineage>
</organism>
<dbReference type="SUPFAM" id="SSF53720">
    <property type="entry name" value="ALDH-like"/>
    <property type="match status" value="1"/>
</dbReference>
<sequence length="133" mass="14826">MLNNRKFYINGQWVEPSTKNDFDVINPSDETVCAVISLGSQADTDAAVAAARAALPSWSTSTKADRIALLERLYAIYERRMDDMAEVISMEMGAPIDFSKSSQATAGTFAIEDFLNQLKKFEFEEQLDDSDNQ</sequence>
<dbReference type="Pfam" id="PF00171">
    <property type="entry name" value="Aldedh"/>
    <property type="match status" value="1"/>
</dbReference>
<dbReference type="PANTHER" id="PTHR42804">
    <property type="entry name" value="ALDEHYDE DEHYDROGENASE"/>
    <property type="match status" value="1"/>
</dbReference>
<protein>
    <recommendedName>
        <fullName evidence="1">Aldehyde dehydrogenase domain-containing protein</fullName>
    </recommendedName>
</protein>
<evidence type="ECO:0000313" key="2">
    <source>
        <dbReference type="EMBL" id="SVE35752.1"/>
    </source>
</evidence>
<feature type="domain" description="Aldehyde dehydrogenase" evidence="1">
    <location>
        <begin position="13"/>
        <end position="122"/>
    </location>
</feature>
<dbReference type="EMBL" id="UINC01211730">
    <property type="protein sequence ID" value="SVE35752.1"/>
    <property type="molecule type" value="Genomic_DNA"/>
</dbReference>
<name>A0A383CU57_9ZZZZ</name>
<evidence type="ECO:0000259" key="1">
    <source>
        <dbReference type="Pfam" id="PF00171"/>
    </source>
</evidence>
<dbReference type="InterPro" id="IPR015590">
    <property type="entry name" value="Aldehyde_DH_dom"/>
</dbReference>
<dbReference type="PANTHER" id="PTHR42804:SF1">
    <property type="entry name" value="ALDEHYDE DEHYDROGENASE-RELATED"/>
    <property type="match status" value="1"/>
</dbReference>
<dbReference type="GO" id="GO:0016491">
    <property type="term" value="F:oxidoreductase activity"/>
    <property type="evidence" value="ECO:0007669"/>
    <property type="project" value="InterPro"/>
</dbReference>
<dbReference type="InterPro" id="IPR016161">
    <property type="entry name" value="Ald_DH/histidinol_DH"/>
</dbReference>
<gene>
    <name evidence="2" type="ORF">METZ01_LOCUS488606</name>
</gene>
<dbReference type="AlphaFoldDB" id="A0A383CU57"/>
<dbReference type="Gene3D" id="3.40.605.10">
    <property type="entry name" value="Aldehyde Dehydrogenase, Chain A, domain 1"/>
    <property type="match status" value="1"/>
</dbReference>
<proteinExistence type="predicted"/>
<dbReference type="InterPro" id="IPR016162">
    <property type="entry name" value="Ald_DH_N"/>
</dbReference>
<reference evidence="2" key="1">
    <citation type="submission" date="2018-05" db="EMBL/GenBank/DDBJ databases">
        <authorList>
            <person name="Lanie J.A."/>
            <person name="Ng W.-L."/>
            <person name="Kazmierczak K.M."/>
            <person name="Andrzejewski T.M."/>
            <person name="Davidsen T.M."/>
            <person name="Wayne K.J."/>
            <person name="Tettelin H."/>
            <person name="Glass J.I."/>
            <person name="Rusch D."/>
            <person name="Podicherti R."/>
            <person name="Tsui H.-C.T."/>
            <person name="Winkler M.E."/>
        </authorList>
    </citation>
    <scope>NUCLEOTIDE SEQUENCE</scope>
</reference>
<accession>A0A383CU57</accession>
<feature type="non-terminal residue" evidence="2">
    <location>
        <position position="133"/>
    </location>
</feature>